<sequence length="147" mass="17337">MPRIQTLKTKKAPKGWDLVEEKLMELTNKMRDVENEPHEGKRKVEALWPIYRLHHERSRYIYEMYYKKREISKELYEYCLRENWADANLVAKWKKAGYEKLCCLQCIQPKDHNYGGTCVCRVPKGSLEEGRIVQCQACGCRGCASCD</sequence>
<dbReference type="eggNOG" id="KOG3404">
    <property type="taxonomic scope" value="Eukaryota"/>
</dbReference>
<dbReference type="PRINTS" id="PR00322">
    <property type="entry name" value="G10"/>
</dbReference>
<dbReference type="FunCoup" id="G0QJ46">
    <property type="interactions" value="531"/>
</dbReference>
<evidence type="ECO:0000313" key="4">
    <source>
        <dbReference type="EMBL" id="EGR34770.1"/>
    </source>
</evidence>
<evidence type="ECO:0000313" key="5">
    <source>
        <dbReference type="Proteomes" id="UP000008983"/>
    </source>
</evidence>
<dbReference type="Pfam" id="PF01125">
    <property type="entry name" value="BUD31"/>
    <property type="match status" value="1"/>
</dbReference>
<keyword evidence="5" id="KW-1185">Reference proteome</keyword>
<dbReference type="InterPro" id="IPR001748">
    <property type="entry name" value="BUD31"/>
</dbReference>
<organism evidence="4 5">
    <name type="scientific">Ichthyophthirius multifiliis</name>
    <name type="common">White spot disease agent</name>
    <name type="synonym">Ich</name>
    <dbReference type="NCBI Taxonomy" id="5932"/>
    <lineage>
        <taxon>Eukaryota</taxon>
        <taxon>Sar</taxon>
        <taxon>Alveolata</taxon>
        <taxon>Ciliophora</taxon>
        <taxon>Intramacronucleata</taxon>
        <taxon>Oligohymenophorea</taxon>
        <taxon>Hymenostomatida</taxon>
        <taxon>Ophryoglenina</taxon>
        <taxon>Ichthyophthirius</taxon>
    </lineage>
</organism>
<keyword evidence="3" id="KW-0539">Nucleus</keyword>
<dbReference type="GeneID" id="14910964"/>
<accession>G0QJ46</accession>
<dbReference type="GO" id="GO:0000398">
    <property type="term" value="P:mRNA splicing, via spliceosome"/>
    <property type="evidence" value="ECO:0007669"/>
    <property type="project" value="TreeGrafter"/>
</dbReference>
<dbReference type="Proteomes" id="UP000008983">
    <property type="component" value="Unassembled WGS sequence"/>
</dbReference>
<dbReference type="GO" id="GO:0005681">
    <property type="term" value="C:spliceosomal complex"/>
    <property type="evidence" value="ECO:0007669"/>
    <property type="project" value="TreeGrafter"/>
</dbReference>
<comment type="similarity">
    <text evidence="2">Belongs to the BUD31 (G10) family.</text>
</comment>
<dbReference type="STRING" id="857967.G0QJ46"/>
<evidence type="ECO:0000256" key="2">
    <source>
        <dbReference type="ARBA" id="ARBA00005287"/>
    </source>
</evidence>
<dbReference type="OMA" id="FGTSCIC"/>
<protein>
    <submittedName>
        <fullName evidence="4">Protein BUD31, putative</fullName>
    </submittedName>
</protein>
<dbReference type="OrthoDB" id="277109at2759"/>
<dbReference type="RefSeq" id="XP_004040074.1">
    <property type="nucleotide sequence ID" value="XM_004040026.1"/>
</dbReference>
<comment type="subcellular location">
    <subcellularLocation>
        <location evidence="1">Nucleus</location>
    </subcellularLocation>
</comment>
<proteinExistence type="inferred from homology"/>
<dbReference type="InParanoid" id="G0QJ46"/>
<gene>
    <name evidence="4" type="ORF">IMG5_002420</name>
</gene>
<dbReference type="PANTHER" id="PTHR19411">
    <property type="entry name" value="PROTEIN BUD31-RELATED"/>
    <property type="match status" value="1"/>
</dbReference>
<reference evidence="4 5" key="1">
    <citation type="submission" date="2011-07" db="EMBL/GenBank/DDBJ databases">
        <authorList>
            <person name="Coyne R."/>
            <person name="Brami D."/>
            <person name="Johnson J."/>
            <person name="Hostetler J."/>
            <person name="Hannick L."/>
            <person name="Clark T."/>
            <person name="Cassidy-Hanley D."/>
            <person name="Inman J."/>
        </authorList>
    </citation>
    <scope>NUCLEOTIDE SEQUENCE [LARGE SCALE GENOMIC DNA]</scope>
    <source>
        <strain evidence="4 5">G5</strain>
    </source>
</reference>
<dbReference type="PANTHER" id="PTHR19411:SF0">
    <property type="entry name" value="PROTEIN BUD31 HOMOLOG"/>
    <property type="match status" value="1"/>
</dbReference>
<dbReference type="EMBL" id="GL983048">
    <property type="protein sequence ID" value="EGR34770.1"/>
    <property type="molecule type" value="Genomic_DNA"/>
</dbReference>
<dbReference type="AlphaFoldDB" id="G0QJ46"/>
<evidence type="ECO:0000256" key="1">
    <source>
        <dbReference type="ARBA" id="ARBA00004123"/>
    </source>
</evidence>
<evidence type="ECO:0000256" key="3">
    <source>
        <dbReference type="ARBA" id="ARBA00023242"/>
    </source>
</evidence>
<name>G0QJ46_ICHMU</name>